<reference evidence="1" key="1">
    <citation type="submission" date="2023-04" db="EMBL/GenBank/DDBJ databases">
        <title>Ambrosiozyma monospora NBRC 10751.</title>
        <authorList>
            <person name="Ichikawa N."/>
            <person name="Sato H."/>
            <person name="Tonouchi N."/>
        </authorList>
    </citation>
    <scope>NUCLEOTIDE SEQUENCE</scope>
    <source>
        <strain evidence="1">NBRC 10751</strain>
    </source>
</reference>
<accession>A0ACB5STB2</accession>
<evidence type="ECO:0000313" key="1">
    <source>
        <dbReference type="EMBL" id="GME71830.1"/>
    </source>
</evidence>
<protein>
    <submittedName>
        <fullName evidence="1">Unnamed protein product</fullName>
    </submittedName>
</protein>
<comment type="caution">
    <text evidence="1">The sequence shown here is derived from an EMBL/GenBank/DDBJ whole genome shotgun (WGS) entry which is preliminary data.</text>
</comment>
<name>A0ACB5STB2_AMBMO</name>
<sequence length="139" mass="15490">MLLVYVDDGCCCGATQEIVDDVISKLSKRFMMKDLGAPSVFLGINIDKVSDGCHINMRESIEKFQIDYDITPPAELIDSPLSKGAKLFNSPTRPLTAEEHSLYRSLVGTILYLAKTVRVDVAYSVSLLSNFWLNPNWSI</sequence>
<gene>
    <name evidence="1" type="ORF">Amon02_000072700</name>
</gene>
<proteinExistence type="predicted"/>
<dbReference type="EMBL" id="BSXS01000292">
    <property type="protein sequence ID" value="GME71830.1"/>
    <property type="molecule type" value="Genomic_DNA"/>
</dbReference>
<evidence type="ECO:0000313" key="2">
    <source>
        <dbReference type="Proteomes" id="UP001165064"/>
    </source>
</evidence>
<keyword evidence="2" id="KW-1185">Reference proteome</keyword>
<organism evidence="1 2">
    <name type="scientific">Ambrosiozyma monospora</name>
    <name type="common">Yeast</name>
    <name type="synonym">Endomycopsis monosporus</name>
    <dbReference type="NCBI Taxonomy" id="43982"/>
    <lineage>
        <taxon>Eukaryota</taxon>
        <taxon>Fungi</taxon>
        <taxon>Dikarya</taxon>
        <taxon>Ascomycota</taxon>
        <taxon>Saccharomycotina</taxon>
        <taxon>Pichiomycetes</taxon>
        <taxon>Pichiales</taxon>
        <taxon>Pichiaceae</taxon>
        <taxon>Ambrosiozyma</taxon>
    </lineage>
</organism>
<dbReference type="Proteomes" id="UP001165064">
    <property type="component" value="Unassembled WGS sequence"/>
</dbReference>